<dbReference type="AlphaFoldDB" id="A0A2H1VR36"/>
<reference evidence="1" key="1">
    <citation type="submission" date="2016-07" db="EMBL/GenBank/DDBJ databases">
        <authorList>
            <person name="Bretaudeau A."/>
        </authorList>
    </citation>
    <scope>NUCLEOTIDE SEQUENCE</scope>
    <source>
        <strain evidence="1">Rice</strain>
        <tissue evidence="1">Whole body</tissue>
    </source>
</reference>
<accession>A0A2H1VR36</accession>
<sequence length="87" mass="9425">MTSSTATGQDGTVADTQRVADKVPITLKVCACNYPIWGRKGVTARRGVHLNPNNSNDLFYPGYIGRAKCQQGSDAANWVNEYVSGDF</sequence>
<organism evidence="1">
    <name type="scientific">Spodoptera frugiperda</name>
    <name type="common">Fall armyworm</name>
    <dbReference type="NCBI Taxonomy" id="7108"/>
    <lineage>
        <taxon>Eukaryota</taxon>
        <taxon>Metazoa</taxon>
        <taxon>Ecdysozoa</taxon>
        <taxon>Arthropoda</taxon>
        <taxon>Hexapoda</taxon>
        <taxon>Insecta</taxon>
        <taxon>Pterygota</taxon>
        <taxon>Neoptera</taxon>
        <taxon>Endopterygota</taxon>
        <taxon>Lepidoptera</taxon>
        <taxon>Glossata</taxon>
        <taxon>Ditrysia</taxon>
        <taxon>Noctuoidea</taxon>
        <taxon>Noctuidae</taxon>
        <taxon>Amphipyrinae</taxon>
        <taxon>Spodoptera</taxon>
    </lineage>
</organism>
<gene>
    <name evidence="1" type="ORF">SFRICE_005739</name>
</gene>
<proteinExistence type="predicted"/>
<name>A0A2H1VR36_SPOFR</name>
<protein>
    <submittedName>
        <fullName evidence="1">SFRICE_005739</fullName>
    </submittedName>
</protein>
<dbReference type="EMBL" id="ODYU01003766">
    <property type="protein sequence ID" value="SOQ42942.1"/>
    <property type="molecule type" value="Genomic_DNA"/>
</dbReference>
<evidence type="ECO:0000313" key="1">
    <source>
        <dbReference type="EMBL" id="SOQ42942.1"/>
    </source>
</evidence>